<dbReference type="OrthoDB" id="1046782at2759"/>
<feature type="signal peptide" evidence="1">
    <location>
        <begin position="1"/>
        <end position="20"/>
    </location>
</feature>
<comment type="caution">
    <text evidence="2">The sequence shown here is derived from an EMBL/GenBank/DDBJ whole genome shotgun (WGS) entry which is preliminary data.</text>
</comment>
<evidence type="ECO:0000313" key="2">
    <source>
        <dbReference type="EMBL" id="CAG8957749.1"/>
    </source>
</evidence>
<dbReference type="CDD" id="cd11577">
    <property type="entry name" value="GH71"/>
    <property type="match status" value="1"/>
</dbReference>
<reference evidence="2" key="1">
    <citation type="submission" date="2021-07" db="EMBL/GenBank/DDBJ databases">
        <authorList>
            <person name="Durling M."/>
        </authorList>
    </citation>
    <scope>NUCLEOTIDE SEQUENCE</scope>
</reference>
<dbReference type="AlphaFoldDB" id="A0A9N9L1I1"/>
<evidence type="ECO:0000313" key="3">
    <source>
        <dbReference type="Proteomes" id="UP000696280"/>
    </source>
</evidence>
<evidence type="ECO:0000256" key="1">
    <source>
        <dbReference type="SAM" id="SignalP"/>
    </source>
</evidence>
<sequence>MHFSAFVSAALAVLPSVVSAKSVFAHVVVGDTAAHDVAKWGNDILLAKNAGIDAFVLNIGFPDSNIPIQVANAFRAAEQAGSAFKLFLAFDYLGGGQTWPATGGETTSVVGLVNKYKNSAAYFKFNGLPFVSTFEGGTTNMADWAPNGPIRSGTGGVYFVPNWDGSGINAVKGALANIDGFFSWNMWPNGATNKTTDNDFAWKNAIGSSKSYMMGVSPWFFHSGAGGLAPWVWRGDDLWADRWAQTLTVQPEFVQIVTWNDYGEAHYIGPIGAASEIPTGSGQYVNNMPHDSFRDFLPYYIARYKGSSFTISRDQLQYWYRTAPAAGGQTCGVTGNSASQGQSVVSPNQVMEDGIFFSALLSADSVVTVQIGSGPVVQKQGKTGINHWSVPFNGQTGVPTFKVVRSGVTGKGTAITSSTTLASGCTNYNVWAGSA</sequence>
<name>A0A9N9L1I1_9HELO</name>
<keyword evidence="3" id="KW-1185">Reference proteome</keyword>
<feature type="chain" id="PRO_5040346570" description="Glycoside hydrolase family 71 protein" evidence="1">
    <location>
        <begin position="21"/>
        <end position="435"/>
    </location>
</feature>
<proteinExistence type="predicted"/>
<dbReference type="Pfam" id="PF03659">
    <property type="entry name" value="Glyco_hydro_71"/>
    <property type="match status" value="1"/>
</dbReference>
<dbReference type="GO" id="GO:0051118">
    <property type="term" value="F:glucan endo-1,3-alpha-glucosidase activity"/>
    <property type="evidence" value="ECO:0007669"/>
    <property type="project" value="InterPro"/>
</dbReference>
<protein>
    <recommendedName>
        <fullName evidence="4">Glycoside hydrolase family 71 protein</fullName>
    </recommendedName>
</protein>
<dbReference type="EMBL" id="CAJVRL010000081">
    <property type="protein sequence ID" value="CAG8957749.1"/>
    <property type="molecule type" value="Genomic_DNA"/>
</dbReference>
<gene>
    <name evidence="2" type="ORF">HYFRA_00000087</name>
</gene>
<accession>A0A9N9L1I1</accession>
<dbReference type="Proteomes" id="UP000696280">
    <property type="component" value="Unassembled WGS sequence"/>
</dbReference>
<keyword evidence="1" id="KW-0732">Signal</keyword>
<dbReference type="InterPro" id="IPR005197">
    <property type="entry name" value="Glyco_hydro_71"/>
</dbReference>
<dbReference type="Gene3D" id="3.20.20.80">
    <property type="entry name" value="Glycosidases"/>
    <property type="match status" value="1"/>
</dbReference>
<organism evidence="2 3">
    <name type="scientific">Hymenoscyphus fraxineus</name>
    <dbReference type="NCBI Taxonomy" id="746836"/>
    <lineage>
        <taxon>Eukaryota</taxon>
        <taxon>Fungi</taxon>
        <taxon>Dikarya</taxon>
        <taxon>Ascomycota</taxon>
        <taxon>Pezizomycotina</taxon>
        <taxon>Leotiomycetes</taxon>
        <taxon>Helotiales</taxon>
        <taxon>Helotiaceae</taxon>
        <taxon>Hymenoscyphus</taxon>
    </lineage>
</organism>
<evidence type="ECO:0008006" key="4">
    <source>
        <dbReference type="Google" id="ProtNLM"/>
    </source>
</evidence>